<dbReference type="AlphaFoldDB" id="A0A1G2JKZ4"/>
<evidence type="ECO:0008006" key="4">
    <source>
        <dbReference type="Google" id="ProtNLM"/>
    </source>
</evidence>
<feature type="chain" id="PRO_5009583320" description="Peptidase M11 gametolysin domain-containing protein" evidence="1">
    <location>
        <begin position="26"/>
        <end position="777"/>
    </location>
</feature>
<reference evidence="2 3" key="1">
    <citation type="journal article" date="2016" name="Nat. Commun.">
        <title>Thousands of microbial genomes shed light on interconnected biogeochemical processes in an aquifer system.</title>
        <authorList>
            <person name="Anantharaman K."/>
            <person name="Brown C.T."/>
            <person name="Hug L.A."/>
            <person name="Sharon I."/>
            <person name="Castelle C.J."/>
            <person name="Probst A.J."/>
            <person name="Thomas B.C."/>
            <person name="Singh A."/>
            <person name="Wilkins M.J."/>
            <person name="Karaoz U."/>
            <person name="Brodie E.L."/>
            <person name="Williams K.H."/>
            <person name="Hubbard S.S."/>
            <person name="Banfield J.F."/>
        </authorList>
    </citation>
    <scope>NUCLEOTIDE SEQUENCE [LARGE SCALE GENOMIC DNA]</scope>
</reference>
<protein>
    <recommendedName>
        <fullName evidence="4">Peptidase M11 gametolysin domain-containing protein</fullName>
    </recommendedName>
</protein>
<keyword evidence="1" id="KW-0732">Signal</keyword>
<comment type="caution">
    <text evidence="2">The sequence shown here is derived from an EMBL/GenBank/DDBJ whole genome shotgun (WGS) entry which is preliminary data.</text>
</comment>
<evidence type="ECO:0000313" key="2">
    <source>
        <dbReference type="EMBL" id="OGZ87816.1"/>
    </source>
</evidence>
<sequence length="777" mass="85392">MNKKYFTFIVILAVAFLFLANFTKAAEQCSILDIYTEKIGNPINGYYYNLFVKVKNLSGTVTYRKLGTEKASNVYLTVNKKNSDGTTLLKSAYVLNDAQIFNILAEKQTVTVNELKYIVCKSLADSVNNVQPSITVTSPNGGETYKFGDTLNVNWNFKNVNKVNINLINASNNYSLNIAENYSASLGSFDWTILSNLPLLTVGSKYKITVWDADAGFTNINDISDNYFSVLDSSVLRTKTLVIFLTKYPNSNYSDLTGVKKALENELYSHIRNMSFNRASLDVTYAGPYVGDIENCSGLLQGPHIERYAINRAFRSGVDVQKFANFVIVRNYDFVGDDCNDMPRGSYIENMTYDGGVLTGGETISSRPTPFSQDNFGIDTGTAIHEFLHSYAKGGGHSFVLDCYKDLSNKENTQVPFYYDGDETISANKYCVRIGPAVIDANGGIAPDPININSIAKLQYGWLKPSNMLTINNSSVSNINLKPIDLLSPTNDIQMVTVPIPNTTKAYVINYRSSNVHSGPGIYVYLMPDVNNLVYQDQYLLNIAGYFADELGNLFSAPLKSGIAVIDSKMNFSVEVVGITPTQATIRIINSVNACTPNWQAGTWSSCVNGLQTRTVVDTNNCGILTDKPPTSQTCISSCTVTDIYSQKIPGYVFYNVYIKTQNLPAENNYKIVGADSWNGTAFTVQTRNADGSVILKGNQTFNSVASSYIVARKKTISLTNLFGNAVCSSINSTNNAGIKYENNLADNSEQSILDAMQSQVASLADAIAKLIAQFKK</sequence>
<organism evidence="2 3">
    <name type="scientific">Candidatus Staskawiczbacteria bacterium RIFOXYD1_FULL_32_13</name>
    <dbReference type="NCBI Taxonomy" id="1802234"/>
    <lineage>
        <taxon>Bacteria</taxon>
        <taxon>Candidatus Staskawicziibacteriota</taxon>
    </lineage>
</organism>
<dbReference type="EMBL" id="MHPU01000038">
    <property type="protein sequence ID" value="OGZ87816.1"/>
    <property type="molecule type" value="Genomic_DNA"/>
</dbReference>
<proteinExistence type="predicted"/>
<gene>
    <name evidence="2" type="ORF">A2561_04410</name>
</gene>
<evidence type="ECO:0000313" key="3">
    <source>
        <dbReference type="Proteomes" id="UP000178935"/>
    </source>
</evidence>
<evidence type="ECO:0000256" key="1">
    <source>
        <dbReference type="SAM" id="SignalP"/>
    </source>
</evidence>
<dbReference type="Proteomes" id="UP000178935">
    <property type="component" value="Unassembled WGS sequence"/>
</dbReference>
<name>A0A1G2JKZ4_9BACT</name>
<accession>A0A1G2JKZ4</accession>
<feature type="signal peptide" evidence="1">
    <location>
        <begin position="1"/>
        <end position="25"/>
    </location>
</feature>